<dbReference type="GO" id="GO:0030170">
    <property type="term" value="F:pyridoxal phosphate binding"/>
    <property type="evidence" value="ECO:0007669"/>
    <property type="project" value="UniProtKB-UniRule"/>
</dbReference>
<keyword evidence="5 12" id="KW-0028">Amino-acid biosynthesis</keyword>
<dbReference type="SUPFAM" id="SSF53383">
    <property type="entry name" value="PLP-dependent transferases"/>
    <property type="match status" value="1"/>
</dbReference>
<evidence type="ECO:0000256" key="2">
    <source>
        <dbReference type="ARBA" id="ARBA00005099"/>
    </source>
</evidence>
<dbReference type="EC" id="2.6.1.52" evidence="12"/>
<comment type="subcellular location">
    <subcellularLocation>
        <location evidence="12">Cytoplasm</location>
    </subcellularLocation>
</comment>
<dbReference type="PANTHER" id="PTHR43247">
    <property type="entry name" value="PHOSPHOSERINE AMINOTRANSFERASE"/>
    <property type="match status" value="1"/>
</dbReference>
<dbReference type="STRING" id="1122619.GCA_000373745_00196"/>
<keyword evidence="7 12" id="KW-0663">Pyridoxal phosphate</keyword>
<feature type="binding site" evidence="12">
    <location>
        <position position="163"/>
    </location>
    <ligand>
        <name>pyridoxal 5'-phosphate</name>
        <dbReference type="ChEBI" id="CHEBI:597326"/>
    </ligand>
</feature>
<evidence type="ECO:0000256" key="13">
    <source>
        <dbReference type="RuleBase" id="RU004505"/>
    </source>
</evidence>
<dbReference type="InterPro" id="IPR000192">
    <property type="entry name" value="Aminotrans_V_dom"/>
</dbReference>
<evidence type="ECO:0000256" key="8">
    <source>
        <dbReference type="ARBA" id="ARBA00023096"/>
    </source>
</evidence>
<keyword evidence="18" id="KW-1185">Reference proteome</keyword>
<keyword evidence="12" id="KW-0963">Cytoplasm</keyword>
<keyword evidence="9 12" id="KW-0718">Serine biosynthesis</keyword>
<dbReference type="InterPro" id="IPR022278">
    <property type="entry name" value="Pser_aminoTfrase"/>
</dbReference>
<comment type="catalytic activity">
    <reaction evidence="11 12 13">
        <text>O-phospho-L-serine + 2-oxoglutarate = 3-phosphooxypyruvate + L-glutamate</text>
        <dbReference type="Rhea" id="RHEA:14329"/>
        <dbReference type="ChEBI" id="CHEBI:16810"/>
        <dbReference type="ChEBI" id="CHEBI:18110"/>
        <dbReference type="ChEBI" id="CHEBI:29985"/>
        <dbReference type="ChEBI" id="CHEBI:57524"/>
        <dbReference type="EC" id="2.6.1.52"/>
    </reaction>
</comment>
<dbReference type="HAMAP" id="MF_00160">
    <property type="entry name" value="SerC_aminotrans_5"/>
    <property type="match status" value="1"/>
</dbReference>
<accession>A0A378XJX9</accession>
<comment type="caution">
    <text evidence="12">Lacks conserved residue(s) required for the propagation of feature annotation.</text>
</comment>
<comment type="catalytic activity">
    <reaction evidence="10 12">
        <text>4-(phosphooxy)-L-threonine + 2-oxoglutarate = (R)-3-hydroxy-2-oxo-4-phosphooxybutanoate + L-glutamate</text>
        <dbReference type="Rhea" id="RHEA:16573"/>
        <dbReference type="ChEBI" id="CHEBI:16810"/>
        <dbReference type="ChEBI" id="CHEBI:29985"/>
        <dbReference type="ChEBI" id="CHEBI:58452"/>
        <dbReference type="ChEBI" id="CHEBI:58538"/>
        <dbReference type="EC" id="2.6.1.52"/>
    </reaction>
</comment>
<feature type="binding site" evidence="12">
    <location>
        <begin position="253"/>
        <end position="254"/>
    </location>
    <ligand>
        <name>pyridoxal 5'-phosphate</name>
        <dbReference type="ChEBI" id="CHEBI:597326"/>
    </ligand>
</feature>
<dbReference type="GO" id="GO:0008615">
    <property type="term" value="P:pyridoxine biosynthetic process"/>
    <property type="evidence" value="ECO:0007669"/>
    <property type="project" value="UniProtKB-UniRule"/>
</dbReference>
<evidence type="ECO:0000256" key="5">
    <source>
        <dbReference type="ARBA" id="ARBA00022605"/>
    </source>
</evidence>
<evidence type="ECO:0000256" key="1">
    <source>
        <dbReference type="ARBA" id="ARBA00004915"/>
    </source>
</evidence>
<evidence type="ECO:0000256" key="11">
    <source>
        <dbReference type="ARBA" id="ARBA00049007"/>
    </source>
</evidence>
<feature type="binding site" evidence="12">
    <location>
        <position position="188"/>
    </location>
    <ligand>
        <name>pyridoxal 5'-phosphate</name>
        <dbReference type="ChEBI" id="CHEBI:597326"/>
    </ligand>
</feature>
<comment type="cofactor">
    <cofactor evidence="12">
        <name>pyridoxal 5'-phosphate</name>
        <dbReference type="ChEBI" id="CHEBI:597326"/>
    </cofactor>
    <text evidence="12">Binds 1 pyridoxal phosphate per subunit.</text>
</comment>
<sequence>MKQFWNFSAGPSVLPKVVLQQAADEMLDWQGSGQSVMEMSHRGAEFTQICTEAEADLAKLLGVGEEWAVLFMQGGATAQNAILPMNLLDLKEAQTADYVLTGSWSNKAYKEAVGYGELRIAASSGDSRVIDGVEYKPWHWLPEFSEWRVNPEASYLHYCSNETIGGVEFADLPNKEQIGAENVPLVLDVSSHFLARDWDLNKVDMLYAGAQKNAGPAGITVIVIRRELLGKCRSVCPDVFNYQKVAEANSCFNTPPTYSIYIAGLVYKWLLAQGGLAAVEQKNKAKAQLLYDYVDSTDFYNNFVQPEHRSIMNVPFIIHDAALDAKFLAGAKEQGLLNLKGHKSVGGMRASIYNAMPIEGVEALVAYMKDFERQNG</sequence>
<evidence type="ECO:0000256" key="6">
    <source>
        <dbReference type="ARBA" id="ARBA00022679"/>
    </source>
</evidence>
<name>A0A378XJX9_9BURK</name>
<dbReference type="Proteomes" id="UP000254603">
    <property type="component" value="Unassembled WGS sequence"/>
</dbReference>
<dbReference type="InterPro" id="IPR020578">
    <property type="entry name" value="Aminotrans_V_PyrdxlP_BS"/>
</dbReference>
<feature type="binding site" evidence="12">
    <location>
        <position position="211"/>
    </location>
    <ligand>
        <name>pyridoxal 5'-phosphate</name>
        <dbReference type="ChEBI" id="CHEBI:597326"/>
    </ligand>
</feature>
<dbReference type="NCBIfam" id="TIGR01364">
    <property type="entry name" value="serC_1"/>
    <property type="match status" value="1"/>
</dbReference>
<dbReference type="UniPathway" id="UPA00135">
    <property type="reaction ID" value="UER00197"/>
</dbReference>
<protein>
    <recommendedName>
        <fullName evidence="12">Phosphoserine aminotransferase</fullName>
        <ecNumber evidence="12">2.6.1.52</ecNumber>
    </recommendedName>
    <alternativeName>
        <fullName evidence="12">Phosphohydroxythreonine aminotransferase</fullName>
        <shortName evidence="12">PSAT</shortName>
    </alternativeName>
</protein>
<dbReference type="OrthoDB" id="9809412at2"/>
<evidence type="ECO:0000313" key="16">
    <source>
        <dbReference type="EMBL" id="SUA57982.1"/>
    </source>
</evidence>
<dbReference type="PROSITE" id="PS00595">
    <property type="entry name" value="AA_TRANSFER_CLASS_5"/>
    <property type="match status" value="1"/>
</dbReference>
<evidence type="ECO:0000256" key="9">
    <source>
        <dbReference type="ARBA" id="ARBA00023299"/>
    </source>
</evidence>
<evidence type="ECO:0000256" key="3">
    <source>
        <dbReference type="ARBA" id="ARBA00006904"/>
    </source>
</evidence>
<dbReference type="GO" id="GO:0006564">
    <property type="term" value="P:L-serine biosynthetic process"/>
    <property type="evidence" value="ECO:0007669"/>
    <property type="project" value="UniProtKB-UniRule"/>
</dbReference>
<dbReference type="RefSeq" id="WP_018573378.1">
    <property type="nucleotide sequence ID" value="NZ_CP065725.1"/>
</dbReference>
<evidence type="ECO:0000256" key="10">
    <source>
        <dbReference type="ARBA" id="ARBA00047630"/>
    </source>
</evidence>
<dbReference type="InterPro" id="IPR015424">
    <property type="entry name" value="PyrdxlP-dep_Trfase"/>
</dbReference>
<dbReference type="Proteomes" id="UP000594903">
    <property type="component" value="Chromosome"/>
</dbReference>
<dbReference type="Gene3D" id="3.40.640.10">
    <property type="entry name" value="Type I PLP-dependent aspartate aminotransferase-like (Major domain)"/>
    <property type="match status" value="1"/>
</dbReference>
<keyword evidence="8 12" id="KW-0664">Pyridoxine biosynthesis</keyword>
<dbReference type="PIRSF" id="PIRSF000525">
    <property type="entry name" value="SerC"/>
    <property type="match status" value="1"/>
</dbReference>
<dbReference type="InterPro" id="IPR015422">
    <property type="entry name" value="PyrdxlP-dep_Trfase_small"/>
</dbReference>
<reference evidence="16 17" key="1">
    <citation type="submission" date="2018-06" db="EMBL/GenBank/DDBJ databases">
        <authorList>
            <consortium name="Pathogen Informatics"/>
            <person name="Doyle S."/>
        </authorList>
    </citation>
    <scope>NUCLEOTIDE SEQUENCE [LARGE SCALE GENOMIC DNA]</scope>
    <source>
        <strain evidence="16 17">NCTC11997</strain>
    </source>
</reference>
<proteinExistence type="inferred from homology"/>
<comment type="pathway">
    <text evidence="2 12 13">Amino-acid biosynthesis; L-serine biosynthesis; L-serine from 3-phospho-D-glycerate: step 2/3.</text>
</comment>
<organism evidence="16 17">
    <name type="scientific">Oligella ureolytica</name>
    <dbReference type="NCBI Taxonomy" id="90244"/>
    <lineage>
        <taxon>Bacteria</taxon>
        <taxon>Pseudomonadati</taxon>
        <taxon>Pseudomonadota</taxon>
        <taxon>Betaproteobacteria</taxon>
        <taxon>Burkholderiales</taxon>
        <taxon>Alcaligenaceae</taxon>
        <taxon>Oligella</taxon>
    </lineage>
</organism>
<dbReference type="PANTHER" id="PTHR43247:SF1">
    <property type="entry name" value="PHOSPHOSERINE AMINOTRANSFERASE"/>
    <property type="match status" value="1"/>
</dbReference>
<comment type="similarity">
    <text evidence="3 12">Belongs to the class-V pyridoxal-phosphate-dependent aminotransferase family. SerC subfamily.</text>
</comment>
<comment type="pathway">
    <text evidence="1 12">Cofactor biosynthesis; pyridoxine 5'-phosphate biosynthesis; pyridoxine 5'-phosphate from D-erythrose 4-phosphate: step 3/5.</text>
</comment>
<keyword evidence="6 12" id="KW-0808">Transferase</keyword>
<comment type="subunit">
    <text evidence="12">Homodimer.</text>
</comment>
<gene>
    <name evidence="12 16" type="primary">serC</name>
    <name evidence="15" type="ORF">I6G29_12520</name>
    <name evidence="16" type="ORF">NCTC11997_02578</name>
</gene>
<dbReference type="EMBL" id="UGSB01000001">
    <property type="protein sequence ID" value="SUA57982.1"/>
    <property type="molecule type" value="Genomic_DNA"/>
</dbReference>
<feature type="domain" description="Aminotransferase class V" evidence="14">
    <location>
        <begin position="5"/>
        <end position="364"/>
    </location>
</feature>
<dbReference type="FunFam" id="3.90.1150.10:FF:000006">
    <property type="entry name" value="Phosphoserine aminotransferase"/>
    <property type="match status" value="1"/>
</dbReference>
<evidence type="ECO:0000313" key="17">
    <source>
        <dbReference type="Proteomes" id="UP000254603"/>
    </source>
</evidence>
<evidence type="ECO:0000259" key="14">
    <source>
        <dbReference type="Pfam" id="PF00266"/>
    </source>
</evidence>
<dbReference type="AlphaFoldDB" id="A0A378XJX9"/>
<evidence type="ECO:0000256" key="12">
    <source>
        <dbReference type="HAMAP-Rule" id="MF_00160"/>
    </source>
</evidence>
<dbReference type="Gene3D" id="3.90.1150.10">
    <property type="entry name" value="Aspartate Aminotransferase, domain 1"/>
    <property type="match status" value="1"/>
</dbReference>
<dbReference type="Pfam" id="PF00266">
    <property type="entry name" value="Aminotran_5"/>
    <property type="match status" value="1"/>
</dbReference>
<feature type="binding site" evidence="12">
    <location>
        <begin position="76"/>
        <end position="77"/>
    </location>
    <ligand>
        <name>pyridoxal 5'-phosphate</name>
        <dbReference type="ChEBI" id="CHEBI:597326"/>
    </ligand>
</feature>
<dbReference type="GO" id="GO:0004648">
    <property type="term" value="F:O-phospho-L-serine:2-oxoglutarate aminotransferase activity"/>
    <property type="evidence" value="ECO:0007669"/>
    <property type="project" value="UniProtKB-UniRule"/>
</dbReference>
<comment type="function">
    <text evidence="12">Catalyzes the reversible conversion of 3-phosphohydroxypyruvate to phosphoserine and of 3-hydroxy-2-oxo-4-phosphonooxybutanoate to phosphohydroxythreonine.</text>
</comment>
<evidence type="ECO:0000313" key="18">
    <source>
        <dbReference type="Proteomes" id="UP000594903"/>
    </source>
</evidence>
<dbReference type="UniPathway" id="UPA00244">
    <property type="reaction ID" value="UER00311"/>
</dbReference>
<dbReference type="InterPro" id="IPR015421">
    <property type="entry name" value="PyrdxlP-dep_Trfase_major"/>
</dbReference>
<evidence type="ECO:0000313" key="15">
    <source>
        <dbReference type="EMBL" id="QPT39916.1"/>
    </source>
</evidence>
<feature type="binding site" evidence="12">
    <location>
        <position position="104"/>
    </location>
    <ligand>
        <name>pyridoxal 5'-phosphate</name>
        <dbReference type="ChEBI" id="CHEBI:597326"/>
    </ligand>
</feature>
<dbReference type="NCBIfam" id="NF003764">
    <property type="entry name" value="PRK05355.1"/>
    <property type="match status" value="1"/>
</dbReference>
<reference evidence="15 18" key="2">
    <citation type="submission" date="2020-12" db="EMBL/GenBank/DDBJ databases">
        <title>FDA dAtabase for Regulatory Grade micrObial Sequences (FDA-ARGOS): Supporting development and validation of Infectious Disease Dx tests.</title>
        <authorList>
            <person name="Sproer C."/>
            <person name="Gronow S."/>
            <person name="Severitt S."/>
            <person name="Schroder I."/>
            <person name="Tallon L."/>
            <person name="Sadzewicz L."/>
            <person name="Zhao X."/>
            <person name="Boylan J."/>
            <person name="Ott S."/>
            <person name="Bowen H."/>
            <person name="Vavikolanu K."/>
            <person name="Mehta A."/>
            <person name="Aluvathingal J."/>
            <person name="Nadendla S."/>
            <person name="Lowell S."/>
            <person name="Myers T."/>
            <person name="Yan Y."/>
            <person name="Sichtig H."/>
        </authorList>
    </citation>
    <scope>NUCLEOTIDE SEQUENCE [LARGE SCALE GENOMIC DNA]</scope>
    <source>
        <strain evidence="15 18">FDAARGOS_872</strain>
    </source>
</reference>
<dbReference type="GO" id="GO:0005737">
    <property type="term" value="C:cytoplasm"/>
    <property type="evidence" value="ECO:0007669"/>
    <property type="project" value="UniProtKB-SubCell"/>
</dbReference>
<keyword evidence="4 12" id="KW-0032">Aminotransferase</keyword>
<dbReference type="EMBL" id="CP065725">
    <property type="protein sequence ID" value="QPT39916.1"/>
    <property type="molecule type" value="Genomic_DNA"/>
</dbReference>
<feature type="modified residue" description="N6-(pyridoxal phosphate)lysine" evidence="12">
    <location>
        <position position="212"/>
    </location>
</feature>
<evidence type="ECO:0000256" key="4">
    <source>
        <dbReference type="ARBA" id="ARBA00022576"/>
    </source>
</evidence>
<evidence type="ECO:0000256" key="7">
    <source>
        <dbReference type="ARBA" id="ARBA00022898"/>
    </source>
</evidence>
<dbReference type="FunFam" id="3.40.640.10:FF:000010">
    <property type="entry name" value="Phosphoserine aminotransferase"/>
    <property type="match status" value="1"/>
</dbReference>
<feature type="binding site" evidence="12">
    <location>
        <position position="42"/>
    </location>
    <ligand>
        <name>L-glutamate</name>
        <dbReference type="ChEBI" id="CHEBI:29985"/>
    </ligand>
</feature>